<dbReference type="Pfam" id="PF13621">
    <property type="entry name" value="Cupin_8"/>
    <property type="match status" value="1"/>
</dbReference>
<name>A0ABY7DHJ8_MYAAR</name>
<dbReference type="PROSITE" id="PS51184">
    <property type="entry name" value="JMJC"/>
    <property type="match status" value="1"/>
</dbReference>
<evidence type="ECO:0000313" key="4">
    <source>
        <dbReference type="Proteomes" id="UP001164746"/>
    </source>
</evidence>
<dbReference type="PANTHER" id="PTHR12480">
    <property type="entry name" value="ARGININE DEMETHYLASE AND LYSYL-HYDROXYLASE JMJD"/>
    <property type="match status" value="1"/>
</dbReference>
<evidence type="ECO:0000259" key="1">
    <source>
        <dbReference type="PROSITE" id="PS51184"/>
    </source>
</evidence>
<dbReference type="Proteomes" id="UP001164746">
    <property type="component" value="Chromosome 2"/>
</dbReference>
<evidence type="ECO:0000313" key="2">
    <source>
        <dbReference type="EMBL" id="WAQ97156.1"/>
    </source>
</evidence>
<keyword evidence="4" id="KW-1185">Reference proteome</keyword>
<dbReference type="PANTHER" id="PTHR12480:SF22">
    <property type="entry name" value="JMJC DOMAIN-CONTAINING PROTEIN"/>
    <property type="match status" value="1"/>
</dbReference>
<gene>
    <name evidence="2" type="ORF">MAR_029846</name>
    <name evidence="3" type="ORF">MAR_029887</name>
</gene>
<dbReference type="SMART" id="SM00558">
    <property type="entry name" value="JmjC"/>
    <property type="match status" value="1"/>
</dbReference>
<accession>A0ABY7DHJ8</accession>
<dbReference type="Gene3D" id="2.60.120.650">
    <property type="entry name" value="Cupin"/>
    <property type="match status" value="1"/>
</dbReference>
<dbReference type="InterPro" id="IPR003347">
    <property type="entry name" value="JmjC_dom"/>
</dbReference>
<proteinExistence type="predicted"/>
<sequence>MSGNKVVTDEDIIEAISEWPITESIPYTDDRTEHIHNPASLSNKEAEWRLARLERAEGHRHRQEEILREMDHNSLSQLTFPAHSQVERVPASGLSYSDFLHKYAQTSTPVIVTGLQITSQPWTLDHVSKVAGECDAPVKKPVKESVKFAHLEDCGTMKVKDIIDSLHGDLPHDQQVYLFDWSLPCHCPELAKEITIPKYFAGDLLQRTSADSLYQDSWPSLFIAPAGLTSELHVDTFGSNFWMALFQGKKRWTFFRREDISLLYPVYNNPWSEDPNFRVDLDSPDLSQFPLLAHTHPVQCVLEPGEVLFVPAGCPHRVENLESSLAISANYIDLSNLHLAQRELTLAALLHSRSHDLLEQLSDPNFPNKHWSDIDHMKFEEFKSWVKLKEQYELFDITLESVEKEQKVLTV</sequence>
<evidence type="ECO:0000313" key="3">
    <source>
        <dbReference type="EMBL" id="WAQ97197.1"/>
    </source>
</evidence>
<dbReference type="InterPro" id="IPR041667">
    <property type="entry name" value="Cupin_8"/>
</dbReference>
<protein>
    <submittedName>
        <fullName evidence="2">FB92-like protein</fullName>
    </submittedName>
</protein>
<feature type="domain" description="JmjC" evidence="1">
    <location>
        <begin position="185"/>
        <end position="348"/>
    </location>
</feature>
<dbReference type="EMBL" id="CP111013">
    <property type="protein sequence ID" value="WAQ97197.1"/>
    <property type="molecule type" value="Genomic_DNA"/>
</dbReference>
<dbReference type="EMBL" id="CP111013">
    <property type="protein sequence ID" value="WAQ97156.1"/>
    <property type="molecule type" value="Genomic_DNA"/>
</dbReference>
<dbReference type="SUPFAM" id="SSF51197">
    <property type="entry name" value="Clavaminate synthase-like"/>
    <property type="match status" value="1"/>
</dbReference>
<organism evidence="2 4">
    <name type="scientific">Mya arenaria</name>
    <name type="common">Soft-shell clam</name>
    <dbReference type="NCBI Taxonomy" id="6604"/>
    <lineage>
        <taxon>Eukaryota</taxon>
        <taxon>Metazoa</taxon>
        <taxon>Spiralia</taxon>
        <taxon>Lophotrochozoa</taxon>
        <taxon>Mollusca</taxon>
        <taxon>Bivalvia</taxon>
        <taxon>Autobranchia</taxon>
        <taxon>Heteroconchia</taxon>
        <taxon>Euheterodonta</taxon>
        <taxon>Imparidentia</taxon>
        <taxon>Neoheterodontei</taxon>
        <taxon>Myida</taxon>
        <taxon>Myoidea</taxon>
        <taxon>Myidae</taxon>
        <taxon>Mya</taxon>
    </lineage>
</organism>
<reference evidence="2" key="1">
    <citation type="submission" date="2022-11" db="EMBL/GenBank/DDBJ databases">
        <title>Centuries of genome instability and evolution in soft-shell clam transmissible cancer (bioRxiv).</title>
        <authorList>
            <person name="Hart S.F.M."/>
            <person name="Yonemitsu M.A."/>
            <person name="Giersch R.M."/>
            <person name="Beal B.F."/>
            <person name="Arriagada G."/>
            <person name="Davis B.W."/>
            <person name="Ostrander E.A."/>
            <person name="Goff S.P."/>
            <person name="Metzger M.J."/>
        </authorList>
    </citation>
    <scope>NUCLEOTIDE SEQUENCE</scope>
    <source>
        <strain evidence="2">MELC-2E11</strain>
        <tissue evidence="2">Siphon/mantle</tissue>
    </source>
</reference>
<dbReference type="InterPro" id="IPR050910">
    <property type="entry name" value="JMJD6_ArgDemeth/LysHydrox"/>
</dbReference>